<dbReference type="Proteomes" id="UP000254060">
    <property type="component" value="Unassembled WGS sequence"/>
</dbReference>
<feature type="domain" description="ABC1 atypical kinase-like" evidence="3">
    <location>
        <begin position="87"/>
        <end position="329"/>
    </location>
</feature>
<evidence type="ECO:0000256" key="1">
    <source>
        <dbReference type="ARBA" id="ARBA00009670"/>
    </source>
</evidence>
<sequence length="545" mass="62298">MKRIALFRIWIIVTMFARFIIKIYAFSRKQQQGLASQEEYEALMLQLAREYKRNALRLEGLLIKLGQFLSIRADLLPPSVLNELSELVDRVPTSGWDKSRAILEADWGVPYTQVVKDVDIEAVASASIGEVYGATLLENGKRVALKIQRPDIEKIIRTDFKAMRIVTTMLKRTALAKSTDLDSLYRQMIFVIGDELNFQTELKNAHYFKAKYADNTNVYIPDYYDHLCTNRVLTMDWVDARRITDLAFLKENNIDRSALAERLFTMAAEQLLFGGKFHADPHPGNVQIRADGTIILLDFGMVGSTTPQDMATIRKILQAFISLDYDGVVDGLEDLRFLLPTANKHNIRQALEKAVTFYLETDIETVDTKLIEKVLQDIQLLVKNEPIQLPAEFAFFGRAASTLLGILQILDSKIDLFTLGKPIVIQWLEADGTTIQNRYVMTALNYGKKLLNVPPLLDNYLKEPTRKRLSEQAMFQRQLESKELLHRQTFNSGVIILGLLVGLFGYVRPDEWLFWSGGVVAVLAYFNARRLGRKIRHLARQDFRV</sequence>
<evidence type="ECO:0000259" key="3">
    <source>
        <dbReference type="Pfam" id="PF03109"/>
    </source>
</evidence>
<evidence type="ECO:0000313" key="4">
    <source>
        <dbReference type="EMBL" id="STO06988.1"/>
    </source>
</evidence>
<keyword evidence="2" id="KW-1133">Transmembrane helix</keyword>
<keyword evidence="2" id="KW-0472">Membrane</keyword>
<dbReference type="CDD" id="cd05121">
    <property type="entry name" value="ABC1_ADCK3-like"/>
    <property type="match status" value="1"/>
</dbReference>
<evidence type="ECO:0000313" key="5">
    <source>
        <dbReference type="Proteomes" id="UP000254060"/>
    </source>
</evidence>
<dbReference type="InterPro" id="IPR004147">
    <property type="entry name" value="ABC1_dom"/>
</dbReference>
<dbReference type="PANTHER" id="PTHR10566:SF113">
    <property type="entry name" value="PROTEIN ACTIVITY OF BC1 COMPLEX KINASE 7, CHLOROPLASTIC"/>
    <property type="match status" value="1"/>
</dbReference>
<keyword evidence="4" id="KW-0830">Ubiquinone</keyword>
<dbReference type="InterPro" id="IPR050154">
    <property type="entry name" value="UbiB_kinase"/>
</dbReference>
<name>A0A377FQK0_9BACL</name>
<keyword evidence="2" id="KW-0812">Transmembrane</keyword>
<gene>
    <name evidence="4" type="primary">ubiB</name>
    <name evidence="4" type="ORF">NCTC13163_00329</name>
</gene>
<reference evidence="4 5" key="1">
    <citation type="submission" date="2018-06" db="EMBL/GenBank/DDBJ databases">
        <authorList>
            <consortium name="Pathogen Informatics"/>
            <person name="Doyle S."/>
        </authorList>
    </citation>
    <scope>NUCLEOTIDE SEQUENCE [LARGE SCALE GENOMIC DNA]</scope>
    <source>
        <strain evidence="4 5">NCTC13163</strain>
    </source>
</reference>
<evidence type="ECO:0000256" key="2">
    <source>
        <dbReference type="SAM" id="Phobius"/>
    </source>
</evidence>
<dbReference type="AlphaFoldDB" id="A0A377FQK0"/>
<comment type="similarity">
    <text evidence="1">Belongs to the protein kinase superfamily. ADCK protein kinase family.</text>
</comment>
<feature type="transmembrane region" description="Helical" evidence="2">
    <location>
        <begin position="512"/>
        <end position="528"/>
    </location>
</feature>
<protein>
    <submittedName>
        <fullName evidence="4">Probable ubiquinone biosynthesis protein UbiB</fullName>
    </submittedName>
</protein>
<dbReference type="PANTHER" id="PTHR10566">
    <property type="entry name" value="CHAPERONE-ACTIVITY OF BC1 COMPLEX CABC1 -RELATED"/>
    <property type="match status" value="1"/>
</dbReference>
<dbReference type="SUPFAM" id="SSF56112">
    <property type="entry name" value="Protein kinase-like (PK-like)"/>
    <property type="match status" value="1"/>
</dbReference>
<dbReference type="Pfam" id="PF03109">
    <property type="entry name" value="ABC1"/>
    <property type="match status" value="1"/>
</dbReference>
<dbReference type="STRING" id="1397694.GCA_000702585_00848"/>
<feature type="transmembrane region" description="Helical" evidence="2">
    <location>
        <begin position="489"/>
        <end position="506"/>
    </location>
</feature>
<dbReference type="InterPro" id="IPR011009">
    <property type="entry name" value="Kinase-like_dom_sf"/>
</dbReference>
<dbReference type="EMBL" id="UGGP01000001">
    <property type="protein sequence ID" value="STO06988.1"/>
    <property type="molecule type" value="Genomic_DNA"/>
</dbReference>
<dbReference type="RefSeq" id="WP_029334159.1">
    <property type="nucleotide sequence ID" value="NZ_UGGP01000001.1"/>
</dbReference>
<accession>A0A377FQK0</accession>
<organism evidence="4 5">
    <name type="scientific">Exiguobacterium aurantiacum</name>
    <dbReference type="NCBI Taxonomy" id="33987"/>
    <lineage>
        <taxon>Bacteria</taxon>
        <taxon>Bacillati</taxon>
        <taxon>Bacillota</taxon>
        <taxon>Bacilli</taxon>
        <taxon>Bacillales</taxon>
        <taxon>Bacillales Family XII. Incertae Sedis</taxon>
        <taxon>Exiguobacterium</taxon>
    </lineage>
</organism>
<feature type="transmembrane region" description="Helical" evidence="2">
    <location>
        <begin position="6"/>
        <end position="25"/>
    </location>
</feature>
<dbReference type="OrthoDB" id="9795390at2"/>
<proteinExistence type="inferred from homology"/>